<dbReference type="Proteomes" id="UP000230821">
    <property type="component" value="Unassembled WGS sequence"/>
</dbReference>
<organism evidence="2 3">
    <name type="scientific">candidate division KSB3 bacterium</name>
    <dbReference type="NCBI Taxonomy" id="2044937"/>
    <lineage>
        <taxon>Bacteria</taxon>
        <taxon>candidate division KSB3</taxon>
    </lineage>
</organism>
<name>A0A2G6KA56_9BACT</name>
<dbReference type="AlphaFoldDB" id="A0A2G6KA56"/>
<gene>
    <name evidence="2" type="ORF">CSA56_15075</name>
</gene>
<sequence>MLGPLFYLKHRWKLSIGLFLVMSILTIITQVGGLIIWVSLPFLDRLHIQHHIARQGIKILCFLLLYLVSILVIMPILAPFGGRVPLP</sequence>
<feature type="transmembrane region" description="Helical" evidence="1">
    <location>
        <begin position="12"/>
        <end position="38"/>
    </location>
</feature>
<proteinExistence type="predicted"/>
<comment type="caution">
    <text evidence="2">The sequence shown here is derived from an EMBL/GenBank/DDBJ whole genome shotgun (WGS) entry which is preliminary data.</text>
</comment>
<evidence type="ECO:0000256" key="1">
    <source>
        <dbReference type="SAM" id="Phobius"/>
    </source>
</evidence>
<keyword evidence="1" id="KW-0472">Membrane</keyword>
<feature type="transmembrane region" description="Helical" evidence="1">
    <location>
        <begin position="59"/>
        <end position="78"/>
    </location>
</feature>
<keyword evidence="1" id="KW-0812">Transmembrane</keyword>
<keyword evidence="1" id="KW-1133">Transmembrane helix</keyword>
<accession>A0A2G6KA56</accession>
<evidence type="ECO:0000313" key="2">
    <source>
        <dbReference type="EMBL" id="PIE32525.1"/>
    </source>
</evidence>
<dbReference type="EMBL" id="PDSK01000112">
    <property type="protein sequence ID" value="PIE32525.1"/>
    <property type="molecule type" value="Genomic_DNA"/>
</dbReference>
<evidence type="ECO:0000313" key="3">
    <source>
        <dbReference type="Proteomes" id="UP000230821"/>
    </source>
</evidence>
<reference evidence="2 3" key="1">
    <citation type="submission" date="2017-10" db="EMBL/GenBank/DDBJ databases">
        <title>Novel microbial diversity and functional potential in the marine mammal oral microbiome.</title>
        <authorList>
            <person name="Dudek N.K."/>
            <person name="Sun C.L."/>
            <person name="Burstein D."/>
            <person name="Kantor R.S."/>
            <person name="Aliaga Goltsman D.S."/>
            <person name="Bik E.M."/>
            <person name="Thomas B.C."/>
            <person name="Banfield J.F."/>
            <person name="Relman D.A."/>
        </authorList>
    </citation>
    <scope>NUCLEOTIDE SEQUENCE [LARGE SCALE GENOMIC DNA]</scope>
    <source>
        <strain evidence="2">DOLJORAL78_47_16</strain>
    </source>
</reference>
<protein>
    <submittedName>
        <fullName evidence="2">Uncharacterized protein</fullName>
    </submittedName>
</protein>